<dbReference type="Proteomes" id="UP000284057">
    <property type="component" value="Unassembled WGS sequence"/>
</dbReference>
<comment type="caution">
    <text evidence="4">The sequence shown here is derived from an EMBL/GenBank/DDBJ whole genome shotgun (WGS) entry which is preliminary data.</text>
</comment>
<evidence type="ECO:0000256" key="2">
    <source>
        <dbReference type="ARBA" id="ARBA00023157"/>
    </source>
</evidence>
<dbReference type="SMART" id="SM00020">
    <property type="entry name" value="Tryp_SPc"/>
    <property type="match status" value="1"/>
</dbReference>
<feature type="domain" description="Peptidase S1" evidence="3">
    <location>
        <begin position="63"/>
        <end position="282"/>
    </location>
</feature>
<evidence type="ECO:0000313" key="5">
    <source>
        <dbReference type="Proteomes" id="UP000284057"/>
    </source>
</evidence>
<dbReference type="SUPFAM" id="SSF50494">
    <property type="entry name" value="Trypsin-like serine proteases"/>
    <property type="match status" value="1"/>
</dbReference>
<dbReference type="GO" id="GO:0006508">
    <property type="term" value="P:proteolysis"/>
    <property type="evidence" value="ECO:0007669"/>
    <property type="project" value="InterPro"/>
</dbReference>
<proteinExistence type="inferred from homology"/>
<dbReference type="PROSITE" id="PS50240">
    <property type="entry name" value="TRYPSIN_DOM"/>
    <property type="match status" value="1"/>
</dbReference>
<evidence type="ECO:0000259" key="3">
    <source>
        <dbReference type="PROSITE" id="PS50240"/>
    </source>
</evidence>
<dbReference type="PRINTS" id="PR00722">
    <property type="entry name" value="CHYMOTRYPSIN"/>
</dbReference>
<dbReference type="AlphaFoldDB" id="A0A418KKY6"/>
<dbReference type="InterPro" id="IPR043504">
    <property type="entry name" value="Peptidase_S1_PA_chymotrypsin"/>
</dbReference>
<protein>
    <recommendedName>
        <fullName evidence="3">Peptidase S1 domain-containing protein</fullName>
    </recommendedName>
</protein>
<dbReference type="InterPro" id="IPR009003">
    <property type="entry name" value="Peptidase_S1_PA"/>
</dbReference>
<keyword evidence="5" id="KW-1185">Reference proteome</keyword>
<comment type="similarity">
    <text evidence="1">Belongs to the peptidase S1 family.</text>
</comment>
<organism evidence="4 5">
    <name type="scientific">Jiangella rhizosphaerae</name>
    <dbReference type="NCBI Taxonomy" id="2293569"/>
    <lineage>
        <taxon>Bacteria</taxon>
        <taxon>Bacillati</taxon>
        <taxon>Actinomycetota</taxon>
        <taxon>Actinomycetes</taxon>
        <taxon>Jiangellales</taxon>
        <taxon>Jiangellaceae</taxon>
        <taxon>Jiangella</taxon>
    </lineage>
</organism>
<dbReference type="GO" id="GO:0004252">
    <property type="term" value="F:serine-type endopeptidase activity"/>
    <property type="evidence" value="ECO:0007669"/>
    <property type="project" value="InterPro"/>
</dbReference>
<dbReference type="InterPro" id="IPR050430">
    <property type="entry name" value="Peptidase_S1"/>
</dbReference>
<name>A0A418KKY6_9ACTN</name>
<dbReference type="EMBL" id="QUAL01000191">
    <property type="protein sequence ID" value="RIQ17872.1"/>
    <property type="molecule type" value="Genomic_DNA"/>
</dbReference>
<sequence>MVKTPLAIMWLGWGDAPERGSGVLRGAVMAGIREPRVRRLRGSFTAITASVVAVGLAVPAAAVTGGGPVDPDWVRQLVRIEVGEEKTCSGALVAPQWVLTAASCFTAAGGNDEVRTGAAPAGTTATVGRPDRSTADGYVRDVDWIVPHPDQDVALARLTLGVDIAPWRVAEAPATAGETLAISGFGRTESVWAPAELQAATVSASEVSAASFELSAPAESAGACDGDAGAPVTRSADGAVQIVGVLVGSAKNGCLVAPSDGDRSALAARADVLADWIDRNAVWFGADFANSYHSTDGDGDGRLDGIGGYNLADVNDQIVAVDYEGSGKLDHLLIYRPGSQKKYWVVKRRADGSFQQVFTNGDRGIGPVPTAGTVLLGDARDRVFAFDCHRTGKQDCIVVYRPGLVSGDSESGSYSVFERDPRGGYQRVFRHKLIRLNGAATQMMALDDHGATAGQHLVFYRPGSGLVTVRSWVYDNAAGSWGTGPDVYTTDSAGIAGFDLRQARDRMIAFDCHQSGRQDCLVAYRPGNVSTDAESSTYRVIDRASNGTYRSLFRHKLLRLASTADQLVAYDYDGSGRMDHLVFYRPDGGWVTILPGLRQAGGGWAPAPSFVYSNQGGGIGGYDMQDARDRLVAFDNDHRGSPTDLVAYRPGSRTAWVVGRRTEPGDPDVTVIRPAGADSIVENRTYPVDFHHEFTGTSGREDWGTDEAEAQNFELLAGDGGIIWVSCTEATTTGVSVIKVFPGLLNGELEVGERYLGVTAVCFKVLGPTGYVKVRIPNVHMVLGDGGSPGTGHDVEATVVHVESGAQRTKLVEPDEAEQFGRTDVTCDEDHPDWPDNCRENLLELRVVG</sequence>
<gene>
    <name evidence="4" type="ORF">DY240_22355</name>
</gene>
<dbReference type="Pfam" id="PF00089">
    <property type="entry name" value="Trypsin"/>
    <property type="match status" value="1"/>
</dbReference>
<reference evidence="4 5" key="1">
    <citation type="submission" date="2018-09" db="EMBL/GenBank/DDBJ databases">
        <title>Isolation, diversity and antifungal activity of actinobacteria from wheat.</title>
        <authorList>
            <person name="Han C."/>
        </authorList>
    </citation>
    <scope>NUCLEOTIDE SEQUENCE [LARGE SCALE GENOMIC DNA]</scope>
    <source>
        <strain evidence="4 5">NEAU-YY265</strain>
    </source>
</reference>
<dbReference type="InterPro" id="IPR001314">
    <property type="entry name" value="Peptidase_S1A"/>
</dbReference>
<evidence type="ECO:0000313" key="4">
    <source>
        <dbReference type="EMBL" id="RIQ17872.1"/>
    </source>
</evidence>
<accession>A0A418KKY6</accession>
<evidence type="ECO:0000256" key="1">
    <source>
        <dbReference type="ARBA" id="ARBA00007664"/>
    </source>
</evidence>
<dbReference type="InterPro" id="IPR001254">
    <property type="entry name" value="Trypsin_dom"/>
</dbReference>
<dbReference type="Gene3D" id="2.40.10.10">
    <property type="entry name" value="Trypsin-like serine proteases"/>
    <property type="match status" value="1"/>
</dbReference>
<keyword evidence="2" id="KW-1015">Disulfide bond</keyword>
<dbReference type="PANTHER" id="PTHR24276:SF98">
    <property type="entry name" value="FI18310P1-RELATED"/>
    <property type="match status" value="1"/>
</dbReference>
<dbReference type="PANTHER" id="PTHR24276">
    <property type="entry name" value="POLYSERASE-RELATED"/>
    <property type="match status" value="1"/>
</dbReference>